<reference evidence="1 2" key="1">
    <citation type="submission" date="2018-08" db="EMBL/GenBank/DDBJ databases">
        <title>Genomic Encyclopedia of Type Strains, Phase IV (KMG-IV): sequencing the most valuable type-strain genomes for metagenomic binning, comparative biology and taxonomic classification.</title>
        <authorList>
            <person name="Goeker M."/>
        </authorList>
    </citation>
    <scope>NUCLEOTIDE SEQUENCE [LARGE SCALE GENOMIC DNA]</scope>
    <source>
        <strain evidence="1 2">DSM 26022</strain>
    </source>
</reference>
<proteinExistence type="predicted"/>
<dbReference type="Pfam" id="PF09752">
    <property type="entry name" value="ABHD18"/>
    <property type="match status" value="1"/>
</dbReference>
<comment type="caution">
    <text evidence="1">The sequence shown here is derived from an EMBL/GenBank/DDBJ whole genome shotgun (WGS) entry which is preliminary data.</text>
</comment>
<dbReference type="SUPFAM" id="SSF53474">
    <property type="entry name" value="alpha/beta-Hydrolases"/>
    <property type="match status" value="1"/>
</dbReference>
<dbReference type="EMBL" id="QUNR01000004">
    <property type="protein sequence ID" value="REH36690.1"/>
    <property type="molecule type" value="Genomic_DNA"/>
</dbReference>
<evidence type="ECO:0000313" key="1">
    <source>
        <dbReference type="EMBL" id="REH36690.1"/>
    </source>
</evidence>
<gene>
    <name evidence="1" type="ORF">DFR26_1825</name>
</gene>
<dbReference type="PANTHER" id="PTHR13617:SF14">
    <property type="entry name" value="PROTEIN ABHD18"/>
    <property type="match status" value="1"/>
</dbReference>
<dbReference type="Proteomes" id="UP000256774">
    <property type="component" value="Unassembled WGS sequence"/>
</dbReference>
<protein>
    <submittedName>
        <fullName evidence="1">Uncharacterized protein DUF2048</fullName>
    </submittedName>
</protein>
<dbReference type="PANTHER" id="PTHR13617">
    <property type="entry name" value="PROTEIN ABHD18"/>
    <property type="match status" value="1"/>
</dbReference>
<dbReference type="Gene3D" id="3.40.50.1820">
    <property type="entry name" value="alpha/beta hydrolase"/>
    <property type="match status" value="1"/>
</dbReference>
<accession>A0A3E0H1C3</accession>
<evidence type="ECO:0000313" key="2">
    <source>
        <dbReference type="Proteomes" id="UP000256774"/>
    </source>
</evidence>
<dbReference type="InterPro" id="IPR029058">
    <property type="entry name" value="AB_hydrolase_fold"/>
</dbReference>
<organism evidence="1 2">
    <name type="scientific">Paraperlucidibaca baekdonensis</name>
    <dbReference type="NCBI Taxonomy" id="748120"/>
    <lineage>
        <taxon>Bacteria</taxon>
        <taxon>Pseudomonadati</taxon>
        <taxon>Pseudomonadota</taxon>
        <taxon>Gammaproteobacteria</taxon>
        <taxon>Moraxellales</taxon>
        <taxon>Moraxellaceae</taxon>
        <taxon>Paraperlucidibaca</taxon>
    </lineage>
</organism>
<sequence length="407" mass="45893">MVSPAHRVSRIANQTYRRAGKIISGSPWWQHLPEDFSQWQDDFTLSGTAKLMVAGTKQIDNVLRTGLATMAGLLAIPSTLKPTQVAIDREQRGFYEAIARQGDAARFYQRPARGVTLRKQKTTCLQYRLPSGHIDLLSFDSAFEPVNPALRASYARHTRNATAWAEHWQHGDRPRATIIVVHGFTADPYWLNSRFLAMPWFYEQGYDILLVTLPFHGKRQGPLSPFSGHGYFSHGFCHMSETMAHAIHDIRVFMDYLEDQGVPQMGVTGISLGGYTAALLACVEDRLAFCVPNVPVVSIMDIMLEWFPTSIIVRTGLKLAGMSITDARAATAVQSALSFAPKLPRQRLMLIAGAGDRLAPPKHTHILWEHWQRCRLHWFPGNHLVHFDKGRYLKAMRGFIRHIGFLP</sequence>
<dbReference type="RefSeq" id="WP_116208650.1">
    <property type="nucleotide sequence ID" value="NZ_QUNR01000004.1"/>
</dbReference>
<name>A0A3E0H1C3_9GAMM</name>
<dbReference type="InterPro" id="IPR019149">
    <property type="entry name" value="ABHD18"/>
</dbReference>
<dbReference type="OrthoDB" id="5416778at2"/>
<keyword evidence="2" id="KW-1185">Reference proteome</keyword>
<dbReference type="AlphaFoldDB" id="A0A3E0H1C3"/>